<feature type="transmembrane region" description="Helical" evidence="1">
    <location>
        <begin position="451"/>
        <end position="471"/>
    </location>
</feature>
<dbReference type="PANTHER" id="PTHR43471:SF1">
    <property type="entry name" value="ABC TRANSPORTER PERMEASE PROTEIN NOSY-RELATED"/>
    <property type="match status" value="1"/>
</dbReference>
<evidence type="ECO:0000313" key="3">
    <source>
        <dbReference type="Proteomes" id="UP000304900"/>
    </source>
</evidence>
<feature type="transmembrane region" description="Helical" evidence="1">
    <location>
        <begin position="180"/>
        <end position="205"/>
    </location>
</feature>
<feature type="transmembrane region" description="Helical" evidence="1">
    <location>
        <begin position="130"/>
        <end position="152"/>
    </location>
</feature>
<dbReference type="Pfam" id="PF12040">
    <property type="entry name" value="DUF3526"/>
    <property type="match status" value="1"/>
</dbReference>
<organism evidence="2 3">
    <name type="scientific">Dyadobacter frigoris</name>
    <dbReference type="NCBI Taxonomy" id="2576211"/>
    <lineage>
        <taxon>Bacteria</taxon>
        <taxon>Pseudomonadati</taxon>
        <taxon>Bacteroidota</taxon>
        <taxon>Cytophagia</taxon>
        <taxon>Cytophagales</taxon>
        <taxon>Spirosomataceae</taxon>
        <taxon>Dyadobacter</taxon>
    </lineage>
</organism>
<feature type="transmembrane region" description="Helical" evidence="1">
    <location>
        <begin position="24"/>
        <end position="45"/>
    </location>
</feature>
<dbReference type="RefSeq" id="WP_137342651.1">
    <property type="nucleotide sequence ID" value="NZ_SZVO01000012.1"/>
</dbReference>
<comment type="caution">
    <text evidence="2">The sequence shown here is derived from an EMBL/GenBank/DDBJ whole genome shotgun (WGS) entry which is preliminary data.</text>
</comment>
<keyword evidence="1" id="KW-0472">Membrane</keyword>
<reference evidence="2 3" key="1">
    <citation type="submission" date="2019-05" db="EMBL/GenBank/DDBJ databases">
        <title>Dyadobacter AR-3-8 sp. nov., isolated from arctic soil.</title>
        <authorList>
            <person name="Chaudhary D.K."/>
        </authorList>
    </citation>
    <scope>NUCLEOTIDE SEQUENCE [LARGE SCALE GENOMIC DNA]</scope>
    <source>
        <strain evidence="2 3">AR-3-8</strain>
    </source>
</reference>
<evidence type="ECO:0000313" key="2">
    <source>
        <dbReference type="EMBL" id="TKT89514.1"/>
    </source>
</evidence>
<dbReference type="EMBL" id="SZVO01000012">
    <property type="protein sequence ID" value="TKT89514.1"/>
    <property type="molecule type" value="Genomic_DNA"/>
</dbReference>
<dbReference type="OrthoDB" id="184009at2"/>
<gene>
    <name evidence="2" type="ORF">FDK13_24535</name>
</gene>
<feature type="transmembrane region" description="Helical" evidence="1">
    <location>
        <begin position="247"/>
        <end position="263"/>
    </location>
</feature>
<name>A0A4U6D625_9BACT</name>
<dbReference type="PANTHER" id="PTHR43471">
    <property type="entry name" value="ABC TRANSPORTER PERMEASE"/>
    <property type="match status" value="1"/>
</dbReference>
<proteinExistence type="predicted"/>
<dbReference type="Proteomes" id="UP000304900">
    <property type="component" value="Unassembled WGS sequence"/>
</dbReference>
<keyword evidence="3" id="KW-1185">Reference proteome</keyword>
<keyword evidence="1" id="KW-0812">Transmembrane</keyword>
<dbReference type="InterPro" id="IPR021913">
    <property type="entry name" value="DUF3526"/>
</dbReference>
<accession>A0A4U6D625</accession>
<keyword evidence="1" id="KW-1133">Transmembrane helix</keyword>
<dbReference type="AlphaFoldDB" id="A0A4U6D625"/>
<evidence type="ECO:0000256" key="1">
    <source>
        <dbReference type="SAM" id="Phobius"/>
    </source>
</evidence>
<protein>
    <submittedName>
        <fullName evidence="2">DUF3526 domain-containing protein</fullName>
    </submittedName>
</protein>
<sequence length="479" mass="54425">MELNFIKIIAKQEWNSIFRSKIPLALYAVLLTVSLLATFTGWQYVSKFNRQQEAARDEVHEHWMNQPERHPHRVAHYGYLVFREKSPLSFFDFGLDSYAGNSVFLEAHRQNTVNMSEAGFSNGMLRFGELSMAMVLQILVPLFIIFIGFHSVAGLKQNGVLKILLCQRASYLDILLGKTFGLTAVIWVLFLPLLLFSLFVGIVSLAGNFSSESLMRIGMIVLLYGLYFLIITMLVVAVSAMSSTAKNALMVLVLIWILFFIVVPKSAQTLGNTLYEAPDKIAFEHAIELDVSKEGDSHNPDDPHFAQLKSSTLKKYGVDSIGALPVNYGALVMQEGENISSRIFNKHYDQLISTYQSQNEVSFFLSFTDPYLAIRNMSMNLSGTDFDSFTEFQKQTEKYRFDKTKSINEIHLTRIKYKDDRNQKVSTKNWQEQPEFHFQPVPIIQNITNGVLSLTALIIWVAAGFLALHFISSKRAFQL</sequence>
<feature type="transmembrane region" description="Helical" evidence="1">
    <location>
        <begin position="217"/>
        <end position="241"/>
    </location>
</feature>